<evidence type="ECO:0000256" key="3">
    <source>
        <dbReference type="PROSITE-ProRule" id="PRU00169"/>
    </source>
</evidence>
<dbReference type="EMBL" id="CP151406">
    <property type="protein sequence ID" value="WZJ20370.1"/>
    <property type="molecule type" value="Genomic_DNA"/>
</dbReference>
<protein>
    <submittedName>
        <fullName evidence="6">Response regulator transcription factor</fullName>
    </submittedName>
</protein>
<dbReference type="InterPro" id="IPR039420">
    <property type="entry name" value="WalR-like"/>
</dbReference>
<dbReference type="PROSITE" id="PS50043">
    <property type="entry name" value="HTH_LUXR_2"/>
    <property type="match status" value="1"/>
</dbReference>
<name>A0ABZ2XG54_9RHOO</name>
<keyword evidence="7" id="KW-1185">Reference proteome</keyword>
<dbReference type="SMART" id="SM00448">
    <property type="entry name" value="REC"/>
    <property type="match status" value="1"/>
</dbReference>
<gene>
    <name evidence="6" type="ORF">AADV58_10425</name>
</gene>
<dbReference type="Pfam" id="PF00072">
    <property type="entry name" value="Response_reg"/>
    <property type="match status" value="1"/>
</dbReference>
<dbReference type="PRINTS" id="PR00038">
    <property type="entry name" value="HTHLUXR"/>
</dbReference>
<evidence type="ECO:0000313" key="6">
    <source>
        <dbReference type="EMBL" id="WZJ20370.1"/>
    </source>
</evidence>
<organism evidence="6 7">
    <name type="scientific">Azonexus hydrophilus</name>
    <dbReference type="NCBI Taxonomy" id="418702"/>
    <lineage>
        <taxon>Bacteria</taxon>
        <taxon>Pseudomonadati</taxon>
        <taxon>Pseudomonadota</taxon>
        <taxon>Betaproteobacteria</taxon>
        <taxon>Rhodocyclales</taxon>
        <taxon>Azonexaceae</taxon>
        <taxon>Azonexus</taxon>
    </lineage>
</organism>
<evidence type="ECO:0000256" key="2">
    <source>
        <dbReference type="ARBA" id="ARBA00023125"/>
    </source>
</evidence>
<dbReference type="PANTHER" id="PTHR43214:SF43">
    <property type="entry name" value="TWO-COMPONENT RESPONSE REGULATOR"/>
    <property type="match status" value="1"/>
</dbReference>
<reference evidence="6 7" key="1">
    <citation type="submission" date="2024-04" db="EMBL/GenBank/DDBJ databases">
        <title>Dissimilatory iodate-reducing microorganisms contribute to the enrichment of iodine in groundwater.</title>
        <authorList>
            <person name="Jiang Z."/>
        </authorList>
    </citation>
    <scope>NUCLEOTIDE SEQUENCE [LARGE SCALE GENOMIC DNA]</scope>
    <source>
        <strain evidence="6 7">NCP973</strain>
    </source>
</reference>
<dbReference type="CDD" id="cd17535">
    <property type="entry name" value="REC_NarL-like"/>
    <property type="match status" value="1"/>
</dbReference>
<evidence type="ECO:0000256" key="1">
    <source>
        <dbReference type="ARBA" id="ARBA00022553"/>
    </source>
</evidence>
<evidence type="ECO:0000259" key="5">
    <source>
        <dbReference type="PROSITE" id="PS50110"/>
    </source>
</evidence>
<keyword evidence="1 3" id="KW-0597">Phosphoprotein</keyword>
<proteinExistence type="predicted"/>
<dbReference type="PROSITE" id="PS00622">
    <property type="entry name" value="HTH_LUXR_1"/>
    <property type="match status" value="1"/>
</dbReference>
<dbReference type="Gene3D" id="1.10.10.10">
    <property type="entry name" value="Winged helix-like DNA-binding domain superfamily/Winged helix DNA-binding domain"/>
    <property type="match status" value="1"/>
</dbReference>
<feature type="modified residue" description="4-aspartylphosphate" evidence="3">
    <location>
        <position position="44"/>
    </location>
</feature>
<dbReference type="SMART" id="SM00421">
    <property type="entry name" value="HTH_LUXR"/>
    <property type="match status" value="1"/>
</dbReference>
<dbReference type="Gene3D" id="3.40.50.2300">
    <property type="match status" value="1"/>
</dbReference>
<evidence type="ECO:0000259" key="4">
    <source>
        <dbReference type="PROSITE" id="PS50043"/>
    </source>
</evidence>
<dbReference type="CDD" id="cd06170">
    <property type="entry name" value="LuxR_C_like"/>
    <property type="match status" value="1"/>
</dbReference>
<accession>A0ABZ2XG54</accession>
<dbReference type="InterPro" id="IPR058245">
    <property type="entry name" value="NreC/VraR/RcsB-like_REC"/>
</dbReference>
<evidence type="ECO:0000313" key="7">
    <source>
        <dbReference type="Proteomes" id="UP001479520"/>
    </source>
</evidence>
<dbReference type="SUPFAM" id="SSF46894">
    <property type="entry name" value="C-terminal effector domain of the bipartite response regulators"/>
    <property type="match status" value="1"/>
</dbReference>
<dbReference type="Proteomes" id="UP001479520">
    <property type="component" value="Chromosome"/>
</dbReference>
<keyword evidence="2" id="KW-0238">DNA-binding</keyword>
<dbReference type="InterPro" id="IPR016032">
    <property type="entry name" value="Sig_transdc_resp-reg_C-effctor"/>
</dbReference>
<dbReference type="PANTHER" id="PTHR43214">
    <property type="entry name" value="TWO-COMPONENT RESPONSE REGULATOR"/>
    <property type="match status" value="1"/>
</dbReference>
<feature type="domain" description="HTH luxR-type" evidence="4">
    <location>
        <begin position="127"/>
        <end position="192"/>
    </location>
</feature>
<dbReference type="Pfam" id="PF00196">
    <property type="entry name" value="GerE"/>
    <property type="match status" value="1"/>
</dbReference>
<dbReference type="PROSITE" id="PS50110">
    <property type="entry name" value="RESPONSE_REGULATORY"/>
    <property type="match status" value="1"/>
</dbReference>
<feature type="domain" description="Response regulatory" evidence="5">
    <location>
        <begin position="1"/>
        <end position="109"/>
    </location>
</feature>
<sequence length="195" mass="21607">MLVRAGIRALLESLPGYQVIAECADGRQAVDDIERTRPDVVLLDIAMPGLSGIEVARLVRRSNSDVRILILSSIDRREIVDQAFEAGANGYLLKDFILDELQQALLAVMEQRPFLSSKINERAVTDPGSPCEGLTPRQTEILRLVANGHTTKEIARDLGISPKTVEFHRARLMQRIGVHDVTGLTRFAVQNDLLN</sequence>
<dbReference type="SUPFAM" id="SSF52172">
    <property type="entry name" value="CheY-like"/>
    <property type="match status" value="1"/>
</dbReference>
<dbReference type="InterPro" id="IPR000792">
    <property type="entry name" value="Tscrpt_reg_LuxR_C"/>
</dbReference>
<dbReference type="InterPro" id="IPR011006">
    <property type="entry name" value="CheY-like_superfamily"/>
</dbReference>
<dbReference type="InterPro" id="IPR001789">
    <property type="entry name" value="Sig_transdc_resp-reg_receiver"/>
</dbReference>
<dbReference type="InterPro" id="IPR036388">
    <property type="entry name" value="WH-like_DNA-bd_sf"/>
</dbReference>